<accession>A0ABW5SY80</accession>
<gene>
    <name evidence="1" type="ORF">ACFSUB_01075</name>
</gene>
<keyword evidence="2" id="KW-1185">Reference proteome</keyword>
<dbReference type="Proteomes" id="UP001597520">
    <property type="component" value="Unassembled WGS sequence"/>
</dbReference>
<reference evidence="2" key="1">
    <citation type="journal article" date="2019" name="Int. J. Syst. Evol. Microbiol.">
        <title>The Global Catalogue of Microorganisms (GCM) 10K type strain sequencing project: providing services to taxonomists for standard genome sequencing and annotation.</title>
        <authorList>
            <consortium name="The Broad Institute Genomics Platform"/>
            <consortium name="The Broad Institute Genome Sequencing Center for Infectious Disease"/>
            <person name="Wu L."/>
            <person name="Ma J."/>
        </authorList>
    </citation>
    <scope>NUCLEOTIDE SEQUENCE [LARGE SCALE GENOMIC DNA]</scope>
    <source>
        <strain evidence="2">KCTC 33792</strain>
    </source>
</reference>
<evidence type="ECO:0000313" key="2">
    <source>
        <dbReference type="Proteomes" id="UP001597520"/>
    </source>
</evidence>
<dbReference type="RefSeq" id="WP_380711335.1">
    <property type="nucleotide sequence ID" value="NZ_JBHUML010000002.1"/>
</dbReference>
<evidence type="ECO:0000313" key="1">
    <source>
        <dbReference type="EMBL" id="MFD2704042.1"/>
    </source>
</evidence>
<proteinExistence type="predicted"/>
<dbReference type="EMBL" id="JBHUML010000002">
    <property type="protein sequence ID" value="MFD2704042.1"/>
    <property type="molecule type" value="Genomic_DNA"/>
</dbReference>
<organism evidence="1 2">
    <name type="scientific">Salibacterium lacus</name>
    <dbReference type="NCBI Taxonomy" id="1898109"/>
    <lineage>
        <taxon>Bacteria</taxon>
        <taxon>Bacillati</taxon>
        <taxon>Bacillota</taxon>
        <taxon>Bacilli</taxon>
        <taxon>Bacillales</taxon>
        <taxon>Bacillaceae</taxon>
    </lineage>
</organism>
<sequence length="417" mass="49323">MSQSISKPVLRSIGHDNIKQFLQTQHSEALKKEYRSGNYQDISEDTMYENILNSLINKDEIDNEHVDEFLLDNFRYGKMNHIFIFQITSSKLKSLNYENQIIRFINNLKYHSGEEITSFPHFNKIRQKLPKGKKRLLYTSVHKEGSNITSIEIILSKFIYDKDYRHCVQYIPVEIDVKNKLVFIRMKDWNNDSLGSFNISDEGQKIAKELENAFEINLMMKPDKVQNIITQLLRNLTEPILADSVDKVNNNISDDVNQSIKKWTQSIDSSISLTKKDYDMLNKHVLNYFYKYQFQKDYGHLKMKNIKDIFDINGYPTYVKFIDDAIGEARTRSNDVNSSLLDTSIYYDLKARLDESHRINLSTIQFMDPPDRKRLGVSFHTEKHNELRLVLFCQNSYKKEIYDYVLRKIRSYFKSQK</sequence>
<name>A0ABW5SY80_9BACI</name>
<comment type="caution">
    <text evidence="1">The sequence shown here is derived from an EMBL/GenBank/DDBJ whole genome shotgun (WGS) entry which is preliminary data.</text>
</comment>
<protein>
    <submittedName>
        <fullName evidence="1">Uncharacterized protein</fullName>
    </submittedName>
</protein>